<evidence type="ECO:0000256" key="1">
    <source>
        <dbReference type="SAM" id="MobiDB-lite"/>
    </source>
</evidence>
<organism evidence="3 4">
    <name type="scientific">Caulobacter segnis</name>
    <dbReference type="NCBI Taxonomy" id="88688"/>
    <lineage>
        <taxon>Bacteria</taxon>
        <taxon>Pseudomonadati</taxon>
        <taxon>Pseudomonadota</taxon>
        <taxon>Alphaproteobacteria</taxon>
        <taxon>Caulobacterales</taxon>
        <taxon>Caulobacteraceae</taxon>
        <taxon>Caulobacter</taxon>
    </lineage>
</organism>
<sequence>MHPLLASTALGLVAAWPVGALGLGLGRLVERLTDDPRPRAAAWSLAYALPPAALAATVALTFAPAPTPKAPPMIIAVADAPETAQSAAAPTVAPPPAAWAPPPGLVEDLAWSLVGLSAAGLLMRGWRWNRGRRRLAAARAAAQPCQDYALIDAVRARAARLGVKPPRVRISADVGEPLLAGARRPVILLPQALAEATDASRLELVCGHELAHLRRGDNWRIPAEEALAGLFWLSPPVAILRGRMLAAREAVCDQTALDGAAPEARRDYARVLVEALRINALPAPQSAFVSAFTGRDRGLVRMRLSSILQPHGHASAVRIGAALALGGLLTAATGWGSLALASQARRLAPPETFAAAKAVTAIAAEDAAPAVEAAPAAEMTAEAAIARPAAPAAPVAEAAPMTVAAAPPAAFAPMAPPRMSGGPDPHPDPNPNPNPDPRPNPTPNPQPERRVARDIEVNVDQEQTRIEIRADQQQRTPDRTIYLGDVSLRGKLNPLLVNLKVNGRMAPIDFAPADLAPGMIERLEVTPRDLSTDKKMTVNVVLKTVP</sequence>
<feature type="compositionally biased region" description="Basic and acidic residues" evidence="1">
    <location>
        <begin position="447"/>
        <end position="459"/>
    </location>
</feature>
<evidence type="ECO:0000259" key="2">
    <source>
        <dbReference type="Pfam" id="PF05569"/>
    </source>
</evidence>
<dbReference type="CDD" id="cd07341">
    <property type="entry name" value="M56_BlaR1_MecR1_like"/>
    <property type="match status" value="1"/>
</dbReference>
<keyword evidence="4" id="KW-1185">Reference proteome</keyword>
<dbReference type="EMBL" id="CP096040">
    <property type="protein sequence ID" value="USQ96991.1"/>
    <property type="molecule type" value="Genomic_DNA"/>
</dbReference>
<dbReference type="PANTHER" id="PTHR34978">
    <property type="entry name" value="POSSIBLE SENSOR-TRANSDUCER PROTEIN BLAR"/>
    <property type="match status" value="1"/>
</dbReference>
<name>A0ABY4ZW49_9CAUL</name>
<accession>A0ABY4ZW49</accession>
<dbReference type="InterPro" id="IPR052173">
    <property type="entry name" value="Beta-lactam_resp_regulator"/>
</dbReference>
<dbReference type="Proteomes" id="UP001057520">
    <property type="component" value="Chromosome"/>
</dbReference>
<proteinExistence type="predicted"/>
<dbReference type="InterPro" id="IPR008756">
    <property type="entry name" value="Peptidase_M56"/>
</dbReference>
<dbReference type="Pfam" id="PF05569">
    <property type="entry name" value="Peptidase_M56"/>
    <property type="match status" value="1"/>
</dbReference>
<feature type="domain" description="Peptidase M56" evidence="2">
    <location>
        <begin position="109"/>
        <end position="280"/>
    </location>
</feature>
<dbReference type="Gene3D" id="3.30.2010.10">
    <property type="entry name" value="Metalloproteases ('zincins'), catalytic domain"/>
    <property type="match status" value="1"/>
</dbReference>
<evidence type="ECO:0000313" key="3">
    <source>
        <dbReference type="EMBL" id="USQ96991.1"/>
    </source>
</evidence>
<evidence type="ECO:0000313" key="4">
    <source>
        <dbReference type="Proteomes" id="UP001057520"/>
    </source>
</evidence>
<gene>
    <name evidence="3" type="ORF">MZV50_05355</name>
</gene>
<dbReference type="PANTHER" id="PTHR34978:SF3">
    <property type="entry name" value="SLR0241 PROTEIN"/>
    <property type="match status" value="1"/>
</dbReference>
<protein>
    <recommendedName>
        <fullName evidence="2">Peptidase M56 domain-containing protein</fullName>
    </recommendedName>
</protein>
<reference evidence="3 4" key="1">
    <citation type="submission" date="2022-04" db="EMBL/GenBank/DDBJ databases">
        <title>Genome sequence of soybean root-associated Caulobacter segnis RL271.</title>
        <authorList>
            <person name="Longley R."/>
            <person name="Bonito G."/>
            <person name="Trigodet F."/>
            <person name="Crosson S."/>
            <person name="Fiebig A."/>
        </authorList>
    </citation>
    <scope>NUCLEOTIDE SEQUENCE [LARGE SCALE GENOMIC DNA]</scope>
    <source>
        <strain evidence="3 4">RL271</strain>
    </source>
</reference>
<feature type="compositionally biased region" description="Pro residues" evidence="1">
    <location>
        <begin position="428"/>
        <end position="446"/>
    </location>
</feature>
<feature type="region of interest" description="Disordered" evidence="1">
    <location>
        <begin position="412"/>
        <end position="459"/>
    </location>
</feature>